<name>A0A2T0N254_9ACTN</name>
<comment type="caution">
    <text evidence="1">The sequence shown here is derived from an EMBL/GenBank/DDBJ whole genome shotgun (WGS) entry which is preliminary data.</text>
</comment>
<accession>A0A2T0N254</accession>
<keyword evidence="2" id="KW-1185">Reference proteome</keyword>
<protein>
    <submittedName>
        <fullName evidence="1">Uncharacterized protein</fullName>
    </submittedName>
</protein>
<dbReference type="AlphaFoldDB" id="A0A2T0N254"/>
<reference evidence="1 2" key="1">
    <citation type="submission" date="2018-03" db="EMBL/GenBank/DDBJ databases">
        <title>Genomic Encyclopedia of Type Strains, Phase III (KMG-III): the genomes of soil and plant-associated and newly described type strains.</title>
        <authorList>
            <person name="Whitman W."/>
        </authorList>
    </citation>
    <scope>NUCLEOTIDE SEQUENCE [LARGE SCALE GENOMIC DNA]</scope>
    <source>
        <strain evidence="1 2">CGMCC 4.7104</strain>
    </source>
</reference>
<sequence>MAITRTEDLAELPPEWVTSLSDPCSRGRCAGCRHVRCGHTCHDEDRSRQQ</sequence>
<dbReference type="EMBL" id="PVNG01000006">
    <property type="protein sequence ID" value="PRX66068.1"/>
    <property type="molecule type" value="Genomic_DNA"/>
</dbReference>
<evidence type="ECO:0000313" key="1">
    <source>
        <dbReference type="EMBL" id="PRX66068.1"/>
    </source>
</evidence>
<dbReference type="Proteomes" id="UP000238312">
    <property type="component" value="Unassembled WGS sequence"/>
</dbReference>
<organism evidence="1 2">
    <name type="scientific">Nonomuraea fuscirosea</name>
    <dbReference type="NCBI Taxonomy" id="1291556"/>
    <lineage>
        <taxon>Bacteria</taxon>
        <taxon>Bacillati</taxon>
        <taxon>Actinomycetota</taxon>
        <taxon>Actinomycetes</taxon>
        <taxon>Streptosporangiales</taxon>
        <taxon>Streptosporangiaceae</taxon>
        <taxon>Nonomuraea</taxon>
    </lineage>
</organism>
<gene>
    <name evidence="1" type="ORF">B0I32_106204</name>
</gene>
<proteinExistence type="predicted"/>
<evidence type="ECO:0000313" key="2">
    <source>
        <dbReference type="Proteomes" id="UP000238312"/>
    </source>
</evidence>